<gene>
    <name evidence="2" type="ORF">H9861_05110</name>
</gene>
<organism evidence="2 3">
    <name type="scientific">Candidatus Ligilactobacillus excrementigallinarum</name>
    <dbReference type="NCBI Taxonomy" id="2838641"/>
    <lineage>
        <taxon>Bacteria</taxon>
        <taxon>Bacillati</taxon>
        <taxon>Bacillota</taxon>
        <taxon>Bacilli</taxon>
        <taxon>Lactobacillales</taxon>
        <taxon>Lactobacillaceae</taxon>
        <taxon>Ligilactobacillus</taxon>
    </lineage>
</organism>
<reference evidence="2" key="2">
    <citation type="submission" date="2021-04" db="EMBL/GenBank/DDBJ databases">
        <authorList>
            <person name="Gilroy R."/>
        </authorList>
    </citation>
    <scope>NUCLEOTIDE SEQUENCE</scope>
    <source>
        <strain evidence="2">6627</strain>
    </source>
</reference>
<feature type="transmembrane region" description="Helical" evidence="1">
    <location>
        <begin position="20"/>
        <end position="37"/>
    </location>
</feature>
<evidence type="ECO:0000256" key="1">
    <source>
        <dbReference type="SAM" id="Phobius"/>
    </source>
</evidence>
<keyword evidence="1" id="KW-1133">Transmembrane helix</keyword>
<reference evidence="2" key="1">
    <citation type="journal article" date="2021" name="PeerJ">
        <title>Extensive microbial diversity within the chicken gut microbiome revealed by metagenomics and culture.</title>
        <authorList>
            <person name="Gilroy R."/>
            <person name="Ravi A."/>
            <person name="Getino M."/>
            <person name="Pursley I."/>
            <person name="Horton D.L."/>
            <person name="Alikhan N.F."/>
            <person name="Baker D."/>
            <person name="Gharbi K."/>
            <person name="Hall N."/>
            <person name="Watson M."/>
            <person name="Adriaenssens E.M."/>
            <person name="Foster-Nyarko E."/>
            <person name="Jarju S."/>
            <person name="Secka A."/>
            <person name="Antonio M."/>
            <person name="Oren A."/>
            <person name="Chaudhuri R.R."/>
            <person name="La Ragione R."/>
            <person name="Hildebrand F."/>
            <person name="Pallen M.J."/>
        </authorList>
    </citation>
    <scope>NUCLEOTIDE SEQUENCE</scope>
    <source>
        <strain evidence="2">6627</strain>
    </source>
</reference>
<proteinExistence type="predicted"/>
<keyword evidence="1" id="KW-0812">Transmembrane</keyword>
<protein>
    <recommendedName>
        <fullName evidence="4">Membrane protein 6-pyruvoyl-tetrahydropterin synthase-related domain-containing protein</fullName>
    </recommendedName>
</protein>
<keyword evidence="1" id="KW-0472">Membrane</keyword>
<evidence type="ECO:0008006" key="4">
    <source>
        <dbReference type="Google" id="ProtNLM"/>
    </source>
</evidence>
<sequence length="555" mass="63200">MQDGEKKRVHLDYQTKANIVRILGFVILSFCYLIFFFNTKGHLILKADVDGEFHFSRIMSLSNIWHSPVNFHYYNHTGQIVNLMYPWATVYPMYWLIKLTGSIVGGYYIYFLILTFATLEITYQCLRHMKQKNLSSILGAVLYAFAICRTSDIYCRADVGEAVSLTIFPIVLLGIYRLFYLEKPYWKTLVVGMTLLVYTHVLSLIIASVMVAFFAILSIIHRRFNINRLVSLLKAGGMSILLGLGFLVPMLQVMATVKINGPQSYDLYVCALKPIQLWEWSLQNTATTRDLYGAVFLVVIIAILLNIKKIEGFFKDTLIGTAFFTFISTTLFPWGIFQKQFGMLQFPWRFITVATLLLCVTASELMKDYELNHSNKQSKVVLFFLILIIVVSHWGVMNDVYKWNGNNNGNDNTVYVRGITKNVSFNGYGDYNPASSNNDDGNVSSQLICVNQQWVPVKHKVSSNMISYEFKSNDEATAILPVYAFPGEKLIQNGISQIPNAATDGATQVNLVDGENKIVISYGYSILARIAWTVSLIIFLIFNGRMLYKKYKKQI</sequence>
<feature type="transmembrane region" description="Helical" evidence="1">
    <location>
        <begin position="378"/>
        <end position="396"/>
    </location>
</feature>
<feature type="transmembrane region" description="Helical" evidence="1">
    <location>
        <begin position="232"/>
        <end position="255"/>
    </location>
</feature>
<feature type="transmembrane region" description="Helical" evidence="1">
    <location>
        <begin position="522"/>
        <end position="542"/>
    </location>
</feature>
<feature type="transmembrane region" description="Helical" evidence="1">
    <location>
        <begin position="159"/>
        <end position="180"/>
    </location>
</feature>
<name>A0A9D1UXB3_9LACO</name>
<comment type="caution">
    <text evidence="2">The sequence shown here is derived from an EMBL/GenBank/DDBJ whole genome shotgun (WGS) entry which is preliminary data.</text>
</comment>
<feature type="transmembrane region" description="Helical" evidence="1">
    <location>
        <begin position="200"/>
        <end position="220"/>
    </location>
</feature>
<accession>A0A9D1UXB3</accession>
<evidence type="ECO:0000313" key="2">
    <source>
        <dbReference type="EMBL" id="HIX02116.1"/>
    </source>
</evidence>
<feature type="transmembrane region" description="Helical" evidence="1">
    <location>
        <begin position="291"/>
        <end position="307"/>
    </location>
</feature>
<feature type="transmembrane region" description="Helical" evidence="1">
    <location>
        <begin position="348"/>
        <end position="366"/>
    </location>
</feature>
<dbReference type="Proteomes" id="UP000823963">
    <property type="component" value="Unassembled WGS sequence"/>
</dbReference>
<feature type="transmembrane region" description="Helical" evidence="1">
    <location>
        <begin position="107"/>
        <end position="126"/>
    </location>
</feature>
<dbReference type="AlphaFoldDB" id="A0A9D1UXB3"/>
<dbReference type="EMBL" id="DXFP01000048">
    <property type="protein sequence ID" value="HIX02116.1"/>
    <property type="molecule type" value="Genomic_DNA"/>
</dbReference>
<feature type="transmembrane region" description="Helical" evidence="1">
    <location>
        <begin position="319"/>
        <end position="336"/>
    </location>
</feature>
<evidence type="ECO:0000313" key="3">
    <source>
        <dbReference type="Proteomes" id="UP000823963"/>
    </source>
</evidence>